<sequence>MILALVISTFIMIISAARIEAFANKHLSIKILPLSFLLIIGTWLVAEAFHDESPEGYAYFAMAFSFVVELLNRRYEKKQALVQPCDWME</sequence>
<dbReference type="EMBL" id="JACHGF010000004">
    <property type="protein sequence ID" value="MBB5284960.1"/>
    <property type="molecule type" value="Genomic_DNA"/>
</dbReference>
<evidence type="ECO:0000256" key="1">
    <source>
        <dbReference type="SAM" id="Phobius"/>
    </source>
</evidence>
<gene>
    <name evidence="2" type="ORF">HNQ92_003108</name>
</gene>
<keyword evidence="1" id="KW-0472">Membrane</keyword>
<feature type="transmembrane region" description="Helical" evidence="1">
    <location>
        <begin position="56"/>
        <end position="75"/>
    </location>
</feature>
<comment type="caution">
    <text evidence="2">The sequence shown here is derived from an EMBL/GenBank/DDBJ whole genome shotgun (WGS) entry which is preliminary data.</text>
</comment>
<name>A0A840TYJ6_9BACT</name>
<organism evidence="2 3">
    <name type="scientific">Rhabdobacter roseus</name>
    <dbReference type="NCBI Taxonomy" id="1655419"/>
    <lineage>
        <taxon>Bacteria</taxon>
        <taxon>Pseudomonadati</taxon>
        <taxon>Bacteroidota</taxon>
        <taxon>Cytophagia</taxon>
        <taxon>Cytophagales</taxon>
        <taxon>Cytophagaceae</taxon>
        <taxon>Rhabdobacter</taxon>
    </lineage>
</organism>
<evidence type="ECO:0000313" key="3">
    <source>
        <dbReference type="Proteomes" id="UP000557307"/>
    </source>
</evidence>
<keyword evidence="1" id="KW-1133">Transmembrane helix</keyword>
<reference evidence="2 3" key="1">
    <citation type="submission" date="2020-08" db="EMBL/GenBank/DDBJ databases">
        <title>Genomic Encyclopedia of Type Strains, Phase IV (KMG-IV): sequencing the most valuable type-strain genomes for metagenomic binning, comparative biology and taxonomic classification.</title>
        <authorList>
            <person name="Goeker M."/>
        </authorList>
    </citation>
    <scope>NUCLEOTIDE SEQUENCE [LARGE SCALE GENOMIC DNA]</scope>
    <source>
        <strain evidence="2 3">DSM 105074</strain>
    </source>
</reference>
<keyword evidence="3" id="KW-1185">Reference proteome</keyword>
<protein>
    <submittedName>
        <fullName evidence="2">Putative tellurium resistance membrane protein TerC</fullName>
    </submittedName>
</protein>
<dbReference type="AlphaFoldDB" id="A0A840TYJ6"/>
<evidence type="ECO:0000313" key="2">
    <source>
        <dbReference type="EMBL" id="MBB5284960.1"/>
    </source>
</evidence>
<keyword evidence="1" id="KW-0812">Transmembrane</keyword>
<dbReference type="Proteomes" id="UP000557307">
    <property type="component" value="Unassembled WGS sequence"/>
</dbReference>
<proteinExistence type="predicted"/>
<feature type="transmembrane region" description="Helical" evidence="1">
    <location>
        <begin position="31"/>
        <end position="49"/>
    </location>
</feature>
<accession>A0A840TYJ6</accession>